<dbReference type="Gene3D" id="1.25.40.20">
    <property type="entry name" value="Ankyrin repeat-containing domain"/>
    <property type="match status" value="3"/>
</dbReference>
<evidence type="ECO:0000313" key="3">
    <source>
        <dbReference type="Proteomes" id="UP001497497"/>
    </source>
</evidence>
<dbReference type="PROSITE" id="PS50088">
    <property type="entry name" value="ANK_REPEAT"/>
    <property type="match status" value="2"/>
</dbReference>
<dbReference type="SMART" id="SM00248">
    <property type="entry name" value="ANK"/>
    <property type="match status" value="8"/>
</dbReference>
<evidence type="ECO:0000313" key="2">
    <source>
        <dbReference type="EMBL" id="CAL1546786.1"/>
    </source>
</evidence>
<dbReference type="PANTHER" id="PTHR24184">
    <property type="entry name" value="SI:CH211-189E2.2"/>
    <property type="match status" value="1"/>
</dbReference>
<dbReference type="Pfam" id="PF12796">
    <property type="entry name" value="Ank_2"/>
    <property type="match status" value="1"/>
</dbReference>
<dbReference type="SUPFAM" id="SSF48403">
    <property type="entry name" value="Ankyrin repeat"/>
    <property type="match status" value="1"/>
</dbReference>
<dbReference type="EMBL" id="CAXITT010000855">
    <property type="protein sequence ID" value="CAL1546786.1"/>
    <property type="molecule type" value="Genomic_DNA"/>
</dbReference>
<evidence type="ECO:0000256" key="1">
    <source>
        <dbReference type="PROSITE-ProRule" id="PRU00023"/>
    </source>
</evidence>
<accession>A0AAV2IKU5</accession>
<dbReference type="PANTHER" id="PTHR24184:SF11">
    <property type="entry name" value="ANKYRIN REPEAT AND SOCS BOX CONTAINING 3"/>
    <property type="match status" value="1"/>
</dbReference>
<protein>
    <submittedName>
        <fullName evidence="2">Uncharacterized protein</fullName>
    </submittedName>
</protein>
<keyword evidence="3" id="KW-1185">Reference proteome</keyword>
<dbReference type="PROSITE" id="PS50297">
    <property type="entry name" value="ANK_REP_REGION"/>
    <property type="match status" value="2"/>
</dbReference>
<gene>
    <name evidence="2" type="ORF">GSLYS_00020163001</name>
</gene>
<name>A0AAV2IKU5_LYMST</name>
<organism evidence="2 3">
    <name type="scientific">Lymnaea stagnalis</name>
    <name type="common">Great pond snail</name>
    <name type="synonym">Helix stagnalis</name>
    <dbReference type="NCBI Taxonomy" id="6523"/>
    <lineage>
        <taxon>Eukaryota</taxon>
        <taxon>Metazoa</taxon>
        <taxon>Spiralia</taxon>
        <taxon>Lophotrochozoa</taxon>
        <taxon>Mollusca</taxon>
        <taxon>Gastropoda</taxon>
        <taxon>Heterobranchia</taxon>
        <taxon>Euthyneura</taxon>
        <taxon>Panpulmonata</taxon>
        <taxon>Hygrophila</taxon>
        <taxon>Lymnaeoidea</taxon>
        <taxon>Lymnaeidae</taxon>
        <taxon>Lymnaea</taxon>
    </lineage>
</organism>
<reference evidence="2 3" key="1">
    <citation type="submission" date="2024-04" db="EMBL/GenBank/DDBJ databases">
        <authorList>
            <consortium name="Genoscope - CEA"/>
            <person name="William W."/>
        </authorList>
    </citation>
    <scope>NUCLEOTIDE SEQUENCE [LARGE SCALE GENOMIC DNA]</scope>
</reference>
<feature type="repeat" description="ANK" evidence="1">
    <location>
        <begin position="107"/>
        <end position="139"/>
    </location>
</feature>
<proteinExistence type="predicted"/>
<keyword evidence="1" id="KW-0040">ANK repeat</keyword>
<sequence length="410" mass="46176">MDQDCDLLFEAIKTGNNRQVETLLESKRCHPDSCAKDSFNTPAIVMAAQLNHTECLQCLCLNEIRANVDATDSMNWTASMHAADKSFIEILRILKHFNANFNLINLDGSNALMVAAKSGHDECVRFLINRTLNINQENREGYTALSYAVQACNVDTVQMLLDANAEVNVVDHEKGYSPLMHALNSIKLHTAIVLLNRKADVNVVGLDGKTALSYAFHFALNHCFGDTLFAQLVLLHGADMRLSRSDQSYLHKMIATGSLRVVRQMVLNGCQPFDNSCKYCFGIEHHEKPVSPLYAALFSGHDNIARYFIINNFYTHSDICSLTSNQELQKRLEECSQYNSGSIAVLNHLRVWSPHLSLYNVCLVAVREVLKFHIQTTNTMIKTLPQKIQDDLLFKGKCSHLCTRVWCFIS</sequence>
<comment type="caution">
    <text evidence="2">The sequence shown here is derived from an EMBL/GenBank/DDBJ whole genome shotgun (WGS) entry which is preliminary data.</text>
</comment>
<dbReference type="InterPro" id="IPR036770">
    <property type="entry name" value="Ankyrin_rpt-contain_sf"/>
</dbReference>
<dbReference type="Proteomes" id="UP001497497">
    <property type="component" value="Unassembled WGS sequence"/>
</dbReference>
<dbReference type="InterPro" id="IPR002110">
    <property type="entry name" value="Ankyrin_rpt"/>
</dbReference>
<feature type="repeat" description="ANK" evidence="1">
    <location>
        <begin position="140"/>
        <end position="172"/>
    </location>
</feature>
<dbReference type="AlphaFoldDB" id="A0AAV2IKU5"/>